<reference evidence="3 4" key="1">
    <citation type="submission" date="2017-04" db="EMBL/GenBank/DDBJ databases">
        <title>Whole genome sequence of Bdellovibrio bacteriovorus strain SSB218315.</title>
        <authorList>
            <person name="Oyedara O."/>
            <person name="Rodriguez-Perez M.A."/>
        </authorList>
    </citation>
    <scope>NUCLEOTIDE SEQUENCE [LARGE SCALE GENOMIC DNA]</scope>
    <source>
        <strain evidence="3 4">SSB218315</strain>
    </source>
</reference>
<dbReference type="Proteomes" id="UP000197003">
    <property type="component" value="Chromosome"/>
</dbReference>
<dbReference type="OrthoDB" id="283502at2"/>
<evidence type="ECO:0000313" key="4">
    <source>
        <dbReference type="Proteomes" id="UP000197003"/>
    </source>
</evidence>
<keyword evidence="2" id="KW-1133">Transmembrane helix</keyword>
<organism evidence="3 4">
    <name type="scientific">Bdellovibrio bacteriovorus</name>
    <dbReference type="NCBI Taxonomy" id="959"/>
    <lineage>
        <taxon>Bacteria</taxon>
        <taxon>Pseudomonadati</taxon>
        <taxon>Bdellovibrionota</taxon>
        <taxon>Bdellovibrionia</taxon>
        <taxon>Bdellovibrionales</taxon>
        <taxon>Pseudobdellovibrionaceae</taxon>
        <taxon>Bdellovibrio</taxon>
    </lineage>
</organism>
<dbReference type="InterPro" id="IPR052948">
    <property type="entry name" value="Low_temp-induced_all0457"/>
</dbReference>
<dbReference type="EMBL" id="CP020946">
    <property type="protein sequence ID" value="ASD64612.1"/>
    <property type="molecule type" value="Genomic_DNA"/>
</dbReference>
<accession>A0A1Z3NAW6</accession>
<feature type="transmembrane region" description="Helical" evidence="2">
    <location>
        <begin position="98"/>
        <end position="121"/>
    </location>
</feature>
<evidence type="ECO:0000256" key="1">
    <source>
        <dbReference type="SAM" id="MobiDB-lite"/>
    </source>
</evidence>
<protein>
    <submittedName>
        <fullName evidence="3">DUF3341 domain-containing protein</fullName>
    </submittedName>
</protein>
<keyword evidence="2" id="KW-0812">Transmembrane</keyword>
<dbReference type="PANTHER" id="PTHR36109:SF2">
    <property type="entry name" value="MEMBRANE PROTEIN"/>
    <property type="match status" value="1"/>
</dbReference>
<sequence>MEKGHNSVFGIFRNRAQLENCVERLKAENFRNSDISVLMPQKSETREFAHEKGTKAPEGATVGAGAGAVIGGSLGWLVGAGVIATIPALGPLVAAGPIMSALAGLGVGGAVGGLGGALVGIGIPEYEAKRYEGYVKEGGILISVHVDDGDWADKAERILKESGGEDISKAGEVRGDKSSQRDLRSHP</sequence>
<dbReference type="AlphaFoldDB" id="A0A1Z3NAW6"/>
<keyword evidence="2" id="KW-0472">Membrane</keyword>
<name>A0A1Z3NAW6_BDEBC</name>
<feature type="region of interest" description="Disordered" evidence="1">
    <location>
        <begin position="162"/>
        <end position="187"/>
    </location>
</feature>
<proteinExistence type="predicted"/>
<evidence type="ECO:0000313" key="3">
    <source>
        <dbReference type="EMBL" id="ASD64612.1"/>
    </source>
</evidence>
<evidence type="ECO:0000256" key="2">
    <source>
        <dbReference type="SAM" id="Phobius"/>
    </source>
</evidence>
<dbReference type="PANTHER" id="PTHR36109">
    <property type="entry name" value="MEMBRANE PROTEIN-RELATED"/>
    <property type="match status" value="1"/>
</dbReference>
<gene>
    <name evidence="3" type="ORF">B9G79_14030</name>
</gene>
<feature type="transmembrane region" description="Helical" evidence="2">
    <location>
        <begin position="62"/>
        <end position="86"/>
    </location>
</feature>
<dbReference type="RefSeq" id="WP_088566069.1">
    <property type="nucleotide sequence ID" value="NZ_CP020946.1"/>
</dbReference>